<dbReference type="Pfam" id="PF21337">
    <property type="entry name" value="Peptidase_M17_N_1"/>
    <property type="match status" value="1"/>
</dbReference>
<proteinExistence type="predicted"/>
<organism evidence="2">
    <name type="scientific">marine metagenome</name>
    <dbReference type="NCBI Taxonomy" id="408172"/>
    <lineage>
        <taxon>unclassified sequences</taxon>
        <taxon>metagenomes</taxon>
        <taxon>ecological metagenomes</taxon>
    </lineage>
</organism>
<accession>A0A382XC53</accession>
<gene>
    <name evidence="2" type="ORF">METZ01_LOCUS421620</name>
</gene>
<feature type="domain" description="M17 aminopeptidase N-terminal" evidence="1">
    <location>
        <begin position="22"/>
        <end position="133"/>
    </location>
</feature>
<dbReference type="AlphaFoldDB" id="A0A382XC53"/>
<feature type="non-terminal residue" evidence="2">
    <location>
        <position position="185"/>
    </location>
</feature>
<evidence type="ECO:0000259" key="1">
    <source>
        <dbReference type="Pfam" id="PF21337"/>
    </source>
</evidence>
<reference evidence="2" key="1">
    <citation type="submission" date="2018-05" db="EMBL/GenBank/DDBJ databases">
        <authorList>
            <person name="Lanie J.A."/>
            <person name="Ng W.-L."/>
            <person name="Kazmierczak K.M."/>
            <person name="Andrzejewski T.M."/>
            <person name="Davidsen T.M."/>
            <person name="Wayne K.J."/>
            <person name="Tettelin H."/>
            <person name="Glass J.I."/>
            <person name="Rusch D."/>
            <person name="Podicherti R."/>
            <person name="Tsui H.-C.T."/>
            <person name="Winkler M.E."/>
        </authorList>
    </citation>
    <scope>NUCLEOTIDE SEQUENCE</scope>
</reference>
<evidence type="ECO:0000313" key="2">
    <source>
        <dbReference type="EMBL" id="SVD68766.1"/>
    </source>
</evidence>
<sequence length="185" mass="19487">MNGSPSVLTSRGRNKATALVTVDADSFESWRKGQSAERRAWAEACGFSGAVGSFCVFPDASGRRADVVVGVDHDDLIESGGTLASKLPEGTYHVAGGLEAGQAKLFTLGFGLSAYRFDRYKTATAPGAKLIWPEGVDRKELEAAVDGMFLVRDLINTPTNDMGPSHLAAVARSLGKRHGATVSVT</sequence>
<dbReference type="InterPro" id="IPR043472">
    <property type="entry name" value="Macro_dom-like"/>
</dbReference>
<dbReference type="Gene3D" id="3.40.220.10">
    <property type="entry name" value="Leucine Aminopeptidase, subunit E, domain 1"/>
    <property type="match status" value="1"/>
</dbReference>
<protein>
    <recommendedName>
        <fullName evidence="1">M17 aminopeptidase N-terminal domain-containing protein</fullName>
    </recommendedName>
</protein>
<dbReference type="InterPro" id="IPR048816">
    <property type="entry name" value="Peptidase_M17_N_1"/>
</dbReference>
<dbReference type="EMBL" id="UINC01166676">
    <property type="protein sequence ID" value="SVD68766.1"/>
    <property type="molecule type" value="Genomic_DNA"/>
</dbReference>
<dbReference type="SUPFAM" id="SSF52949">
    <property type="entry name" value="Macro domain-like"/>
    <property type="match status" value="1"/>
</dbReference>
<name>A0A382XC53_9ZZZZ</name>
<dbReference type="Gene3D" id="3.40.630.10">
    <property type="entry name" value="Zn peptidases"/>
    <property type="match status" value="1"/>
</dbReference>